<evidence type="ECO:0000313" key="3">
    <source>
        <dbReference type="Proteomes" id="UP001265550"/>
    </source>
</evidence>
<keyword evidence="2" id="KW-0315">Glutamine amidotransferase</keyword>
<dbReference type="SUPFAM" id="SSF52317">
    <property type="entry name" value="Class I glutamine amidotransferase-like"/>
    <property type="match status" value="1"/>
</dbReference>
<dbReference type="PANTHER" id="PTHR43235:SF1">
    <property type="entry name" value="GLUTAMINE AMIDOTRANSFERASE PB2B2.05-RELATED"/>
    <property type="match status" value="1"/>
</dbReference>
<sequence>MSSSTVLTKSPVSKTTRAASVRRRDTTVPTERALRIGVSARLLHQAPQELGFRNKILQYIEQSVAHWIMEHGAVAFMVPAVAHDSKHAARHLKVEQVVQELDALVLQGGADVAPQTYGQTPMDPRWQGDVVRDRYELALLRTFLAQKKPVLGVCRGAQLLNVAFGGTLYQDIPTQCPAAHAHVDTDLYDQLEHDVTFLQGTALTKLYPNASQLRVTSIHHQAVAELGKGVVVEAVSTLDGLVEAIRWTGDTYARGVQWHPEFHHGRDALADSSPIMLDFLEASRAAALERLANGHEPDPRVPRAPLRLVGD</sequence>
<dbReference type="InterPro" id="IPR044668">
    <property type="entry name" value="PuuD-like"/>
</dbReference>
<feature type="region of interest" description="Disordered" evidence="1">
    <location>
        <begin position="1"/>
        <end position="26"/>
    </location>
</feature>
<dbReference type="Proteomes" id="UP001265550">
    <property type="component" value="Unassembled WGS sequence"/>
</dbReference>
<dbReference type="RefSeq" id="WP_204731524.1">
    <property type="nucleotide sequence ID" value="NZ_JAVDWE010000001.1"/>
</dbReference>
<dbReference type="InterPro" id="IPR029062">
    <property type="entry name" value="Class_I_gatase-like"/>
</dbReference>
<dbReference type="Gene3D" id="3.40.50.880">
    <property type="match status" value="1"/>
</dbReference>
<dbReference type="PROSITE" id="PS51273">
    <property type="entry name" value="GATASE_TYPE_1"/>
    <property type="match status" value="1"/>
</dbReference>
<evidence type="ECO:0000256" key="1">
    <source>
        <dbReference type="SAM" id="MobiDB-lite"/>
    </source>
</evidence>
<reference evidence="2 3" key="1">
    <citation type="submission" date="2023-07" db="EMBL/GenBank/DDBJ databases">
        <title>Sorghum-associated microbial communities from plants grown in Nebraska, USA.</title>
        <authorList>
            <person name="Schachtman D."/>
        </authorList>
    </citation>
    <scope>NUCLEOTIDE SEQUENCE [LARGE SCALE GENOMIC DNA]</scope>
    <source>
        <strain evidence="2 3">BE240</strain>
    </source>
</reference>
<dbReference type="PANTHER" id="PTHR43235">
    <property type="entry name" value="GLUTAMINE AMIDOTRANSFERASE PB2B2.05-RELATED"/>
    <property type="match status" value="1"/>
</dbReference>
<dbReference type="InterPro" id="IPR011697">
    <property type="entry name" value="Peptidase_C26"/>
</dbReference>
<accession>A0ABU1V4X6</accession>
<dbReference type="Pfam" id="PF07722">
    <property type="entry name" value="Peptidase_C26"/>
    <property type="match status" value="1"/>
</dbReference>
<name>A0ABU1V4X6_9BURK</name>
<comment type="caution">
    <text evidence="2">The sequence shown here is derived from an EMBL/GenBank/DDBJ whole genome shotgun (WGS) entry which is preliminary data.</text>
</comment>
<proteinExistence type="predicted"/>
<dbReference type="CDD" id="cd01745">
    <property type="entry name" value="GATase1_2"/>
    <property type="match status" value="1"/>
</dbReference>
<protein>
    <submittedName>
        <fullName evidence="2">Glutamine amidotransferase</fullName>
    </submittedName>
</protein>
<evidence type="ECO:0000313" key="2">
    <source>
        <dbReference type="EMBL" id="MDR7092511.1"/>
    </source>
</evidence>
<keyword evidence="3" id="KW-1185">Reference proteome</keyword>
<gene>
    <name evidence="2" type="ORF">J2X09_000234</name>
</gene>
<feature type="compositionally biased region" description="Polar residues" evidence="1">
    <location>
        <begin position="1"/>
        <end position="18"/>
    </location>
</feature>
<organism evidence="2 3">
    <name type="scientific">Hydrogenophaga laconesensis</name>
    <dbReference type="NCBI Taxonomy" id="1805971"/>
    <lineage>
        <taxon>Bacteria</taxon>
        <taxon>Pseudomonadati</taxon>
        <taxon>Pseudomonadota</taxon>
        <taxon>Betaproteobacteria</taxon>
        <taxon>Burkholderiales</taxon>
        <taxon>Comamonadaceae</taxon>
        <taxon>Hydrogenophaga</taxon>
    </lineage>
</organism>
<dbReference type="EMBL" id="JAVDWE010000001">
    <property type="protein sequence ID" value="MDR7092511.1"/>
    <property type="molecule type" value="Genomic_DNA"/>
</dbReference>